<dbReference type="STRING" id="227321.C8VGQ2"/>
<keyword evidence="2" id="KW-1133">Transmembrane helix</keyword>
<dbReference type="OMA" id="YANEHQV"/>
<feature type="region of interest" description="Disordered" evidence="1">
    <location>
        <begin position="153"/>
        <end position="181"/>
    </location>
</feature>
<protein>
    <submittedName>
        <fullName evidence="3">Uncharacterized protein</fullName>
    </submittedName>
</protein>
<dbReference type="GeneID" id="2871665"/>
<dbReference type="HOGENOM" id="CLU_973263_0_0_1"/>
<dbReference type="AlphaFoldDB" id="C8VGQ2"/>
<dbReference type="InParanoid" id="C8VGQ2"/>
<evidence type="ECO:0000256" key="2">
    <source>
        <dbReference type="SAM" id="Phobius"/>
    </source>
</evidence>
<dbReference type="RefSeq" id="XP_050468274.1">
    <property type="nucleotide sequence ID" value="XM_050612340.1"/>
</dbReference>
<name>C8VGQ2_EMENI</name>
<evidence type="ECO:0000313" key="4">
    <source>
        <dbReference type="Proteomes" id="UP000000560"/>
    </source>
</evidence>
<keyword evidence="2" id="KW-0812">Transmembrane</keyword>
<sequence>MTITFSTENDTLLANNDIIFPTSWPMRFHAPRKQGSLIDSVPLAYALDVSPLPHQPGAILGDLYHLTLTLVDLQGRRATEHPVSIGIVRDINGDLQIIQVEESWHRYHRHLHQAGAKSKGKDNAPKTDAQSKKPSWWRMEAWKEYYNTHFQKPEREPCTSGSASKPGQHCTPSAGDHQRLHHDHRQRLDDWIYDKHFHSKFAGPAVVSGLLGVCAAFLAGALGFFVGKVIVSLYCYLVDRARVQTVTGRGLDEERYMEEVAELEKKRLAQMEKQSYAFGHQVVEKN</sequence>
<feature type="transmembrane region" description="Helical" evidence="2">
    <location>
        <begin position="210"/>
        <end position="237"/>
    </location>
</feature>
<reference evidence="4" key="2">
    <citation type="journal article" date="2009" name="Fungal Genet. Biol.">
        <title>The 2008 update of the Aspergillus nidulans genome annotation: a community effort.</title>
        <authorList>
            <person name="Wortman J.R."/>
            <person name="Gilsenan J.M."/>
            <person name="Joardar V."/>
            <person name="Deegan J."/>
            <person name="Clutterbuck J."/>
            <person name="Andersen M.R."/>
            <person name="Archer D."/>
            <person name="Bencina M."/>
            <person name="Braus G."/>
            <person name="Coutinho P."/>
            <person name="von Dohren H."/>
            <person name="Doonan J."/>
            <person name="Driessen A.J."/>
            <person name="Durek P."/>
            <person name="Espeso E."/>
            <person name="Fekete E."/>
            <person name="Flipphi M."/>
            <person name="Estrada C.G."/>
            <person name="Geysens S."/>
            <person name="Goldman G."/>
            <person name="de Groot P.W."/>
            <person name="Hansen K."/>
            <person name="Harris S.D."/>
            <person name="Heinekamp T."/>
            <person name="Helmstaedt K."/>
            <person name="Henrissat B."/>
            <person name="Hofmann G."/>
            <person name="Homan T."/>
            <person name="Horio T."/>
            <person name="Horiuchi H."/>
            <person name="James S."/>
            <person name="Jones M."/>
            <person name="Karaffa L."/>
            <person name="Karanyi Z."/>
            <person name="Kato M."/>
            <person name="Keller N."/>
            <person name="Kelly D.E."/>
            <person name="Kiel J.A."/>
            <person name="Kim J.M."/>
            <person name="van der Klei I.J."/>
            <person name="Klis F.M."/>
            <person name="Kovalchuk A."/>
            <person name="Krasevec N."/>
            <person name="Kubicek C.P."/>
            <person name="Liu B."/>
            <person name="Maccabe A."/>
            <person name="Meyer V."/>
            <person name="Mirabito P."/>
            <person name="Miskei M."/>
            <person name="Mos M."/>
            <person name="Mullins J."/>
            <person name="Nelson D.R."/>
            <person name="Nielsen J."/>
            <person name="Oakley B.R."/>
            <person name="Osmani S.A."/>
            <person name="Pakula T."/>
            <person name="Paszewski A."/>
            <person name="Paulsen I."/>
            <person name="Pilsyk S."/>
            <person name="Pocsi I."/>
            <person name="Punt P.J."/>
            <person name="Ram A.F."/>
            <person name="Ren Q."/>
            <person name="Robellet X."/>
            <person name="Robson G."/>
            <person name="Seiboth B."/>
            <person name="van Solingen P."/>
            <person name="Specht T."/>
            <person name="Sun J."/>
            <person name="Taheri-Talesh N."/>
            <person name="Takeshita N."/>
            <person name="Ussery D."/>
            <person name="vanKuyk P.A."/>
            <person name="Visser H."/>
            <person name="van de Vondervoort P.J."/>
            <person name="de Vries R.P."/>
            <person name="Walton J."/>
            <person name="Xiang X."/>
            <person name="Xiong Y."/>
            <person name="Zeng A.P."/>
            <person name="Brandt B.W."/>
            <person name="Cornell M.J."/>
            <person name="van den Hondel C.A."/>
            <person name="Visser J."/>
            <person name="Oliver S.G."/>
            <person name="Turner G."/>
        </authorList>
    </citation>
    <scope>GENOME REANNOTATION</scope>
    <source>
        <strain evidence="4">FGSC A4 / ATCC 38163 / CBS 112.46 / NRRL 194 / M139</strain>
    </source>
</reference>
<feature type="region of interest" description="Disordered" evidence="1">
    <location>
        <begin position="111"/>
        <end position="134"/>
    </location>
</feature>
<dbReference type="OrthoDB" id="4367799at2759"/>
<evidence type="ECO:0000256" key="1">
    <source>
        <dbReference type="SAM" id="MobiDB-lite"/>
    </source>
</evidence>
<feature type="compositionally biased region" description="Basic and acidic residues" evidence="1">
    <location>
        <begin position="119"/>
        <end position="131"/>
    </location>
</feature>
<dbReference type="Proteomes" id="UP000000560">
    <property type="component" value="Chromosome V"/>
</dbReference>
<gene>
    <name evidence="3" type="ORF">ANIA_05372</name>
</gene>
<keyword evidence="2" id="KW-0472">Membrane</keyword>
<accession>C8VGQ2</accession>
<dbReference type="PANTHER" id="PTHR40622:SF1">
    <property type="match status" value="1"/>
</dbReference>
<dbReference type="PANTHER" id="PTHR40622">
    <property type="match status" value="1"/>
</dbReference>
<proteinExistence type="predicted"/>
<reference evidence="4" key="1">
    <citation type="journal article" date="2005" name="Nature">
        <title>Sequencing of Aspergillus nidulans and comparative analysis with A. fumigatus and A. oryzae.</title>
        <authorList>
            <person name="Galagan J.E."/>
            <person name="Calvo S.E."/>
            <person name="Cuomo C."/>
            <person name="Ma L.J."/>
            <person name="Wortman J.R."/>
            <person name="Batzoglou S."/>
            <person name="Lee S.I."/>
            <person name="Basturkmen M."/>
            <person name="Spevak C.C."/>
            <person name="Clutterbuck J."/>
            <person name="Kapitonov V."/>
            <person name="Jurka J."/>
            <person name="Scazzocchio C."/>
            <person name="Farman M."/>
            <person name="Butler J."/>
            <person name="Purcell S."/>
            <person name="Harris S."/>
            <person name="Braus G.H."/>
            <person name="Draht O."/>
            <person name="Busch S."/>
            <person name="D'Enfert C."/>
            <person name="Bouchier C."/>
            <person name="Goldman G.H."/>
            <person name="Bell-Pedersen D."/>
            <person name="Griffiths-Jones S."/>
            <person name="Doonan J.H."/>
            <person name="Yu J."/>
            <person name="Vienken K."/>
            <person name="Pain A."/>
            <person name="Freitag M."/>
            <person name="Selker E.U."/>
            <person name="Archer D.B."/>
            <person name="Penalva M.A."/>
            <person name="Oakley B.R."/>
            <person name="Momany M."/>
            <person name="Tanaka T."/>
            <person name="Kumagai T."/>
            <person name="Asai K."/>
            <person name="Machida M."/>
            <person name="Nierman W.C."/>
            <person name="Denning D.W."/>
            <person name="Caddick M."/>
            <person name="Hynes M."/>
            <person name="Paoletti M."/>
            <person name="Fischer R."/>
            <person name="Miller B."/>
            <person name="Dyer P."/>
            <person name="Sachs M.S."/>
            <person name="Osmani S.A."/>
            <person name="Birren B.W."/>
        </authorList>
    </citation>
    <scope>NUCLEOTIDE SEQUENCE [LARGE SCALE GENOMIC DNA]</scope>
    <source>
        <strain evidence="4">FGSC A4 / ATCC 38163 / CBS 112.46 / NRRL 194 / M139</strain>
    </source>
</reference>
<evidence type="ECO:0000313" key="3">
    <source>
        <dbReference type="EMBL" id="CBF82018.1"/>
    </source>
</evidence>
<dbReference type="EMBL" id="BN001305">
    <property type="protein sequence ID" value="CBF82018.1"/>
    <property type="molecule type" value="Genomic_DNA"/>
</dbReference>
<keyword evidence="4" id="KW-1185">Reference proteome</keyword>
<organism evidence="3 4">
    <name type="scientific">Emericella nidulans (strain FGSC A4 / ATCC 38163 / CBS 112.46 / NRRL 194 / M139)</name>
    <name type="common">Aspergillus nidulans</name>
    <dbReference type="NCBI Taxonomy" id="227321"/>
    <lineage>
        <taxon>Eukaryota</taxon>
        <taxon>Fungi</taxon>
        <taxon>Dikarya</taxon>
        <taxon>Ascomycota</taxon>
        <taxon>Pezizomycotina</taxon>
        <taxon>Eurotiomycetes</taxon>
        <taxon>Eurotiomycetidae</taxon>
        <taxon>Eurotiales</taxon>
        <taxon>Aspergillaceae</taxon>
        <taxon>Aspergillus</taxon>
        <taxon>Aspergillus subgen. Nidulantes</taxon>
    </lineage>
</organism>
<dbReference type="KEGG" id="ani:ANIA_05372"/>